<feature type="region of interest" description="Disordered" evidence="1">
    <location>
        <begin position="64"/>
        <end position="90"/>
    </location>
</feature>
<dbReference type="Proteomes" id="UP001054837">
    <property type="component" value="Unassembled WGS sequence"/>
</dbReference>
<name>A0AAV4TJ56_9ARAC</name>
<accession>A0AAV4TJ56</accession>
<dbReference type="AlphaFoldDB" id="A0AAV4TJ56"/>
<sequence>MLPLANDFYCQSNIFHFQRTRKISFFSENQRKQKDQDRRTGVCAALPVSLQEVRGEILRGALVRSSASSSENDGTGVRDPSARQAETSGE</sequence>
<gene>
    <name evidence="2" type="ORF">CDAR_570451</name>
</gene>
<keyword evidence="3" id="KW-1185">Reference proteome</keyword>
<evidence type="ECO:0000256" key="1">
    <source>
        <dbReference type="SAM" id="MobiDB-lite"/>
    </source>
</evidence>
<protein>
    <submittedName>
        <fullName evidence="2">Uncharacterized protein</fullName>
    </submittedName>
</protein>
<evidence type="ECO:0000313" key="3">
    <source>
        <dbReference type="Proteomes" id="UP001054837"/>
    </source>
</evidence>
<reference evidence="2 3" key="1">
    <citation type="submission" date="2021-06" db="EMBL/GenBank/DDBJ databases">
        <title>Caerostris darwini draft genome.</title>
        <authorList>
            <person name="Kono N."/>
            <person name="Arakawa K."/>
        </authorList>
    </citation>
    <scope>NUCLEOTIDE SEQUENCE [LARGE SCALE GENOMIC DNA]</scope>
</reference>
<evidence type="ECO:0000313" key="2">
    <source>
        <dbReference type="EMBL" id="GIY46150.1"/>
    </source>
</evidence>
<proteinExistence type="predicted"/>
<comment type="caution">
    <text evidence="2">The sequence shown here is derived from an EMBL/GenBank/DDBJ whole genome shotgun (WGS) entry which is preliminary data.</text>
</comment>
<dbReference type="EMBL" id="BPLQ01009717">
    <property type="protein sequence ID" value="GIY46150.1"/>
    <property type="molecule type" value="Genomic_DNA"/>
</dbReference>
<organism evidence="2 3">
    <name type="scientific">Caerostris darwini</name>
    <dbReference type="NCBI Taxonomy" id="1538125"/>
    <lineage>
        <taxon>Eukaryota</taxon>
        <taxon>Metazoa</taxon>
        <taxon>Ecdysozoa</taxon>
        <taxon>Arthropoda</taxon>
        <taxon>Chelicerata</taxon>
        <taxon>Arachnida</taxon>
        <taxon>Araneae</taxon>
        <taxon>Araneomorphae</taxon>
        <taxon>Entelegynae</taxon>
        <taxon>Araneoidea</taxon>
        <taxon>Araneidae</taxon>
        <taxon>Caerostris</taxon>
    </lineage>
</organism>